<evidence type="ECO:0000256" key="8">
    <source>
        <dbReference type="ARBA" id="ARBA00023034"/>
    </source>
</evidence>
<dbReference type="GO" id="GO:0006891">
    <property type="term" value="P:intra-Golgi vesicle-mediated transport"/>
    <property type="evidence" value="ECO:0007669"/>
    <property type="project" value="UniProtKB-UniRule"/>
</dbReference>
<accession>A0A9P1N8W7</accession>
<dbReference type="AlphaFoldDB" id="A0A9P1N8W7"/>
<evidence type="ECO:0000313" key="15">
    <source>
        <dbReference type="Proteomes" id="UP001152747"/>
    </source>
</evidence>
<comment type="function">
    <text evidence="1 11">Required for normal Golgi function.</text>
</comment>
<comment type="subcellular location">
    <subcellularLocation>
        <location evidence="2 11">Golgi apparatus membrane</location>
        <topology evidence="2 11">Peripheral membrane protein</topology>
    </subcellularLocation>
</comment>
<evidence type="ECO:0000256" key="1">
    <source>
        <dbReference type="ARBA" id="ARBA00003627"/>
    </source>
</evidence>
<evidence type="ECO:0000256" key="11">
    <source>
        <dbReference type="RuleBase" id="RU365075"/>
    </source>
</evidence>
<sequence>MNPLKEKIESTINKDILKDKENLEIVEYLAEISKDVKIDAHFERKVSKKLEMRDIQLTREYLKEFEKVNEVVQKFDEIAHRMNSMCINLYQNIEKVRIQNASMVKKSASLQERKIEVEEKFKKIDDFLETYSLKQDELRLFEECQETGRLSDSFFRVLERAESIREECRILVQDHSNVAAFEIFEQMQDFLDLGINIISANLKREFMNVNNDALQKKLIISKSFQVLQQNRELLKVMLETYSKTKANTNLHQFTELNKTPANMCNDPIRNVTDMLTYIHSLIENEQELIECLLSLCEKQVLADYKDEILDHSLKSLCVPFKVRVEKLLSVEKDPIIICKLGNILDFYGKKFPSGFISKMISDISSTIRQIAKAGVRFSVNSLMSKMSLPNTNELLPVPEVRSCLVLYEGLIQTKFFDEESIFEMVVGQLIQTVQMSATRLKKCEDISIFIINCLTLIKSSIHSKNEKIEAMIESNEDVLVSETLSKSLNTSGILEIYQKMQEYSSIPPSESGKTPVSQLSGLEADKIQSSLQKFADFLHNNGESSGTPECLEKILETSERLRIRQRIAAEFLNVYKYVIENLELAENKFAVFHYLPVDQVELFVLI</sequence>
<keyword evidence="15" id="KW-1185">Reference proteome</keyword>
<evidence type="ECO:0000256" key="10">
    <source>
        <dbReference type="ARBA" id="ARBA00031348"/>
    </source>
</evidence>
<keyword evidence="8 11" id="KW-0333">Golgi apparatus</keyword>
<dbReference type="InterPro" id="IPR010490">
    <property type="entry name" value="COG6"/>
</dbReference>
<protein>
    <recommendedName>
        <fullName evidence="5 11">Conserved oligomeric Golgi complex subunit 6</fullName>
        <shortName evidence="11">COG complex subunit 6</shortName>
    </recommendedName>
    <alternativeName>
        <fullName evidence="10 11">Component of oligomeric Golgi complex 6</fullName>
    </alternativeName>
</protein>
<dbReference type="Pfam" id="PF06419">
    <property type="entry name" value="COG6_N"/>
    <property type="match status" value="1"/>
</dbReference>
<evidence type="ECO:0000313" key="14">
    <source>
        <dbReference type="EMBL" id="CAI5452471.1"/>
    </source>
</evidence>
<organism evidence="14 15">
    <name type="scientific">Caenorhabditis angaria</name>
    <dbReference type="NCBI Taxonomy" id="860376"/>
    <lineage>
        <taxon>Eukaryota</taxon>
        <taxon>Metazoa</taxon>
        <taxon>Ecdysozoa</taxon>
        <taxon>Nematoda</taxon>
        <taxon>Chromadorea</taxon>
        <taxon>Rhabditida</taxon>
        <taxon>Rhabditina</taxon>
        <taxon>Rhabditomorpha</taxon>
        <taxon>Rhabditoidea</taxon>
        <taxon>Rhabditidae</taxon>
        <taxon>Peloderinae</taxon>
        <taxon>Caenorhabditis</taxon>
    </lineage>
</organism>
<comment type="similarity">
    <text evidence="3 11">Belongs to the COG6 family.</text>
</comment>
<dbReference type="PANTHER" id="PTHR21506:SF0">
    <property type="entry name" value="CONSERVED OLIGOMERIC GOLGI COMPLEX SUBUNIT 6"/>
    <property type="match status" value="1"/>
</dbReference>
<comment type="subunit">
    <text evidence="4">Component of the conserved oligomeric Golgi complex which is composed of eight different subunits and is required for normal Golgi morphology and localization.</text>
</comment>
<dbReference type="InterPro" id="IPR048369">
    <property type="entry name" value="COG6_C"/>
</dbReference>
<evidence type="ECO:0000256" key="6">
    <source>
        <dbReference type="ARBA" id="ARBA00022448"/>
    </source>
</evidence>
<comment type="caution">
    <text evidence="14">The sequence shown here is derived from an EMBL/GenBank/DDBJ whole genome shotgun (WGS) entry which is preliminary data.</text>
</comment>
<dbReference type="OrthoDB" id="272987at2759"/>
<evidence type="ECO:0000259" key="13">
    <source>
        <dbReference type="Pfam" id="PF20653"/>
    </source>
</evidence>
<evidence type="ECO:0000256" key="3">
    <source>
        <dbReference type="ARBA" id="ARBA00011023"/>
    </source>
</evidence>
<dbReference type="GO" id="GO:0015031">
    <property type="term" value="P:protein transport"/>
    <property type="evidence" value="ECO:0007669"/>
    <property type="project" value="UniProtKB-KW"/>
</dbReference>
<evidence type="ECO:0000256" key="5">
    <source>
        <dbReference type="ARBA" id="ARBA00020973"/>
    </source>
</evidence>
<dbReference type="GO" id="GO:0000139">
    <property type="term" value="C:Golgi membrane"/>
    <property type="evidence" value="ECO:0007669"/>
    <property type="project" value="UniProtKB-SubCell"/>
</dbReference>
<evidence type="ECO:0000256" key="7">
    <source>
        <dbReference type="ARBA" id="ARBA00022927"/>
    </source>
</evidence>
<evidence type="ECO:0000256" key="4">
    <source>
        <dbReference type="ARBA" id="ARBA00011166"/>
    </source>
</evidence>
<dbReference type="GO" id="GO:0017119">
    <property type="term" value="C:Golgi transport complex"/>
    <property type="evidence" value="ECO:0007669"/>
    <property type="project" value="UniProtKB-UniRule"/>
</dbReference>
<dbReference type="SMART" id="SM01087">
    <property type="entry name" value="COG6"/>
    <property type="match status" value="1"/>
</dbReference>
<reference evidence="14" key="1">
    <citation type="submission" date="2022-11" db="EMBL/GenBank/DDBJ databases">
        <authorList>
            <person name="Kikuchi T."/>
        </authorList>
    </citation>
    <scope>NUCLEOTIDE SEQUENCE</scope>
    <source>
        <strain evidence="14">PS1010</strain>
    </source>
</reference>
<name>A0A9P1N8W7_9PELO</name>
<dbReference type="PANTHER" id="PTHR21506">
    <property type="entry name" value="COMPONENT OF OLIGOMERIC GOLGI COMPLEX 6"/>
    <property type="match status" value="1"/>
</dbReference>
<dbReference type="EMBL" id="CANHGI010000005">
    <property type="protein sequence ID" value="CAI5452471.1"/>
    <property type="molecule type" value="Genomic_DNA"/>
</dbReference>
<dbReference type="Proteomes" id="UP001152747">
    <property type="component" value="Unassembled WGS sequence"/>
</dbReference>
<keyword evidence="6 11" id="KW-0813">Transport</keyword>
<evidence type="ECO:0000259" key="12">
    <source>
        <dbReference type="Pfam" id="PF06419"/>
    </source>
</evidence>
<evidence type="ECO:0000256" key="2">
    <source>
        <dbReference type="ARBA" id="ARBA00004395"/>
    </source>
</evidence>
<evidence type="ECO:0000256" key="9">
    <source>
        <dbReference type="ARBA" id="ARBA00023136"/>
    </source>
</evidence>
<proteinExistence type="inferred from homology"/>
<dbReference type="Pfam" id="PF20653">
    <property type="entry name" value="COG6_C"/>
    <property type="match status" value="1"/>
</dbReference>
<keyword evidence="7 11" id="KW-0653">Protein transport</keyword>
<gene>
    <name evidence="14" type="ORF">CAMP_LOCUS15108</name>
</gene>
<keyword evidence="9 11" id="KW-0472">Membrane</keyword>
<feature type="domain" description="Conserved oligomeric complex COG6 N-terminal" evidence="12">
    <location>
        <begin position="39"/>
        <end position="142"/>
    </location>
</feature>
<feature type="domain" description="Conserved Oligomeric Golgi complex subunit 6 C-terminal" evidence="13">
    <location>
        <begin position="179"/>
        <end position="587"/>
    </location>
</feature>
<dbReference type="InterPro" id="IPR048368">
    <property type="entry name" value="COG6_N"/>
</dbReference>